<dbReference type="InterPro" id="IPR051158">
    <property type="entry name" value="Metallophosphoesterase_sf"/>
</dbReference>
<evidence type="ECO:0000259" key="6">
    <source>
        <dbReference type="Pfam" id="PF00149"/>
    </source>
</evidence>
<feature type="transmembrane region" description="Helical" evidence="5">
    <location>
        <begin position="23"/>
        <end position="42"/>
    </location>
</feature>
<dbReference type="InterPro" id="IPR004843">
    <property type="entry name" value="Calcineurin-like_PHP"/>
</dbReference>
<accession>A0A3M8D077</accession>
<evidence type="ECO:0000313" key="8">
    <source>
        <dbReference type="Proteomes" id="UP000271031"/>
    </source>
</evidence>
<comment type="similarity">
    <text evidence="4">Belongs to the metallophosphoesterase superfamily.</text>
</comment>
<dbReference type="CDD" id="cd07385">
    <property type="entry name" value="MPP_YkuE_C"/>
    <property type="match status" value="1"/>
</dbReference>
<keyword evidence="5" id="KW-0472">Membrane</keyword>
<dbReference type="InterPro" id="IPR029052">
    <property type="entry name" value="Metallo-depent_PP-like"/>
</dbReference>
<gene>
    <name evidence="7" type="ORF">EDM56_25665</name>
</gene>
<evidence type="ECO:0000256" key="1">
    <source>
        <dbReference type="ARBA" id="ARBA00001968"/>
    </source>
</evidence>
<dbReference type="GO" id="GO:0009245">
    <property type="term" value="P:lipid A biosynthetic process"/>
    <property type="evidence" value="ECO:0007669"/>
    <property type="project" value="TreeGrafter"/>
</dbReference>
<organism evidence="7 8">
    <name type="scientific">Brevibacillus fluminis</name>
    <dbReference type="NCBI Taxonomy" id="511487"/>
    <lineage>
        <taxon>Bacteria</taxon>
        <taxon>Bacillati</taxon>
        <taxon>Bacillota</taxon>
        <taxon>Bacilli</taxon>
        <taxon>Bacillales</taxon>
        <taxon>Paenibacillaceae</taxon>
        <taxon>Brevibacillus</taxon>
    </lineage>
</organism>
<dbReference type="GO" id="GO:0046872">
    <property type="term" value="F:metal ion binding"/>
    <property type="evidence" value="ECO:0007669"/>
    <property type="project" value="UniProtKB-KW"/>
</dbReference>
<dbReference type="Proteomes" id="UP000271031">
    <property type="component" value="Unassembled WGS sequence"/>
</dbReference>
<dbReference type="PANTHER" id="PTHR31302">
    <property type="entry name" value="TRANSMEMBRANE PROTEIN WITH METALLOPHOSPHOESTERASE DOMAIN-RELATED"/>
    <property type="match status" value="1"/>
</dbReference>
<comment type="caution">
    <text evidence="7">The sequence shown here is derived from an EMBL/GenBank/DDBJ whole genome shotgun (WGS) entry which is preliminary data.</text>
</comment>
<evidence type="ECO:0000256" key="2">
    <source>
        <dbReference type="ARBA" id="ARBA00022723"/>
    </source>
</evidence>
<keyword evidence="5" id="KW-1133">Transmembrane helix</keyword>
<dbReference type="SUPFAM" id="SSF56300">
    <property type="entry name" value="Metallo-dependent phosphatases"/>
    <property type="match status" value="1"/>
</dbReference>
<dbReference type="EMBL" id="RHHQ01000023">
    <property type="protein sequence ID" value="RNB81119.1"/>
    <property type="molecule type" value="Genomic_DNA"/>
</dbReference>
<feature type="domain" description="Calcineurin-like phosphoesterase" evidence="6">
    <location>
        <begin position="67"/>
        <end position="229"/>
    </location>
</feature>
<dbReference type="GO" id="GO:0016020">
    <property type="term" value="C:membrane"/>
    <property type="evidence" value="ECO:0007669"/>
    <property type="project" value="GOC"/>
</dbReference>
<keyword evidence="8" id="KW-1185">Reference proteome</keyword>
<reference evidence="7 8" key="1">
    <citation type="submission" date="2018-10" db="EMBL/GenBank/DDBJ databases">
        <title>Phylogenomics of Brevibacillus.</title>
        <authorList>
            <person name="Dunlap C."/>
        </authorList>
    </citation>
    <scope>NUCLEOTIDE SEQUENCE [LARGE SCALE GENOMIC DNA]</scope>
    <source>
        <strain evidence="7 8">JCM 15716</strain>
    </source>
</reference>
<evidence type="ECO:0000256" key="4">
    <source>
        <dbReference type="ARBA" id="ARBA00061089"/>
    </source>
</evidence>
<keyword evidence="3" id="KW-0378">Hydrolase</keyword>
<dbReference type="AlphaFoldDB" id="A0A3M8D077"/>
<name>A0A3M8D077_9BACL</name>
<dbReference type="OrthoDB" id="9780884at2"/>
<sequence length="293" mass="32312">MSKVLPASRSSQLSRRRFLGKGLRWLLFVTGLAAMTGGYSVFIERFRFTFREVEIRIPRLPAAFDGLRIAHLSDLHLGYHLEIGDLSHVFDRVAEWQPDLICFTGDLVDLSTDPLESALPVLARLQAPLGKYAVLGNHDYRSAEAKITDCLQQAGFHVLVNQNKLLERDGQTLCVAGVDDILHGQPDLQAALTGIDPAICKLLLAHEPDYADDIPDGLIDLQMSGHSHGGQVRLPFAGALLLPPYGKKYPDGLQRRSGGTQLVYTTRGIGTTVLPIRFLCRPEVGLLTLRQQT</sequence>
<dbReference type="FunFam" id="3.60.21.10:FF:000028">
    <property type="entry name" value="Putative metallophosphoesterase"/>
    <property type="match status" value="1"/>
</dbReference>
<keyword evidence="2" id="KW-0479">Metal-binding</keyword>
<dbReference type="Pfam" id="PF00149">
    <property type="entry name" value="Metallophos"/>
    <property type="match status" value="1"/>
</dbReference>
<evidence type="ECO:0000313" key="7">
    <source>
        <dbReference type="EMBL" id="RNB81119.1"/>
    </source>
</evidence>
<protein>
    <submittedName>
        <fullName evidence="7">Metallophosphoesterase</fullName>
    </submittedName>
</protein>
<comment type="cofactor">
    <cofactor evidence="1">
        <name>a divalent metal cation</name>
        <dbReference type="ChEBI" id="CHEBI:60240"/>
    </cofactor>
</comment>
<dbReference type="Gene3D" id="3.60.21.10">
    <property type="match status" value="1"/>
</dbReference>
<dbReference type="GO" id="GO:0008758">
    <property type="term" value="F:UDP-2,3-diacylglucosamine hydrolase activity"/>
    <property type="evidence" value="ECO:0007669"/>
    <property type="project" value="TreeGrafter"/>
</dbReference>
<evidence type="ECO:0000256" key="3">
    <source>
        <dbReference type="ARBA" id="ARBA00022801"/>
    </source>
</evidence>
<proteinExistence type="inferred from homology"/>
<evidence type="ECO:0000256" key="5">
    <source>
        <dbReference type="SAM" id="Phobius"/>
    </source>
</evidence>
<dbReference type="PANTHER" id="PTHR31302:SF31">
    <property type="entry name" value="PHOSPHODIESTERASE YAEI"/>
    <property type="match status" value="1"/>
</dbReference>
<keyword evidence="5" id="KW-0812">Transmembrane</keyword>